<sequence length="187" mass="20855">MVVVKKHAFQFPFPFPVRPIDPSEILNLTDVSEQCLTDVNVFTSSLNTYAQTFVACQRTGGCTKVQQTALDEHIFAVKQIDAFGKIPAGIMDYTIINTGSYSECMDVVAPYKVQYCYVAASVVMEGPPMGQIGPKIAVCMPRSCTETDITKILERYDVQQYVPVNFTINTNCVPSKNTYSANFWVFM</sequence>
<protein>
    <recommendedName>
        <fullName evidence="1">Nose resistant-to-fluoxetine protein N-terminal domain-containing protein</fullName>
    </recommendedName>
</protein>
<dbReference type="InterPro" id="IPR052728">
    <property type="entry name" value="O2_lipid_transport_reg"/>
</dbReference>
<keyword evidence="3" id="KW-1185">Reference proteome</keyword>
<dbReference type="InterPro" id="IPR006621">
    <property type="entry name" value="Nose-resist-to-fluoxetine_N"/>
</dbReference>
<comment type="caution">
    <text evidence="2">The sequence shown here is derived from an EMBL/GenBank/DDBJ whole genome shotgun (WGS) entry which is preliminary data.</text>
</comment>
<feature type="domain" description="Nose resistant-to-fluoxetine protein N-terminal" evidence="1">
    <location>
        <begin position="32"/>
        <end position="171"/>
    </location>
</feature>
<organism evidence="2 3">
    <name type="scientific">Cylicocyclus nassatus</name>
    <name type="common">Nematode worm</name>
    <dbReference type="NCBI Taxonomy" id="53992"/>
    <lineage>
        <taxon>Eukaryota</taxon>
        <taxon>Metazoa</taxon>
        <taxon>Ecdysozoa</taxon>
        <taxon>Nematoda</taxon>
        <taxon>Chromadorea</taxon>
        <taxon>Rhabditida</taxon>
        <taxon>Rhabditina</taxon>
        <taxon>Rhabditomorpha</taxon>
        <taxon>Strongyloidea</taxon>
        <taxon>Strongylidae</taxon>
        <taxon>Cylicocyclus</taxon>
    </lineage>
</organism>
<accession>A0AA36GM91</accession>
<proteinExistence type="predicted"/>
<gene>
    <name evidence="2" type="ORF">CYNAS_LOCUS6628</name>
</gene>
<name>A0AA36GM91_CYLNA</name>
<dbReference type="SMART" id="SM00703">
    <property type="entry name" value="NRF"/>
    <property type="match status" value="1"/>
</dbReference>
<evidence type="ECO:0000313" key="3">
    <source>
        <dbReference type="Proteomes" id="UP001176961"/>
    </source>
</evidence>
<dbReference type="PANTHER" id="PTHR11161">
    <property type="entry name" value="O-ACYLTRANSFERASE"/>
    <property type="match status" value="1"/>
</dbReference>
<dbReference type="EMBL" id="CATQJL010000112">
    <property type="protein sequence ID" value="CAJ0594645.1"/>
    <property type="molecule type" value="Genomic_DNA"/>
</dbReference>
<dbReference type="Pfam" id="PF20146">
    <property type="entry name" value="NRF"/>
    <property type="match status" value="1"/>
</dbReference>
<evidence type="ECO:0000313" key="2">
    <source>
        <dbReference type="EMBL" id="CAJ0594645.1"/>
    </source>
</evidence>
<dbReference type="Proteomes" id="UP001176961">
    <property type="component" value="Unassembled WGS sequence"/>
</dbReference>
<dbReference type="PANTHER" id="PTHR11161:SF0">
    <property type="entry name" value="O-ACYLTRANSFERASE LIKE PROTEIN"/>
    <property type="match status" value="1"/>
</dbReference>
<dbReference type="AlphaFoldDB" id="A0AA36GM91"/>
<evidence type="ECO:0000259" key="1">
    <source>
        <dbReference type="SMART" id="SM00703"/>
    </source>
</evidence>
<reference evidence="2" key="1">
    <citation type="submission" date="2023-07" db="EMBL/GenBank/DDBJ databases">
        <authorList>
            <consortium name="CYATHOMIX"/>
        </authorList>
    </citation>
    <scope>NUCLEOTIDE SEQUENCE</scope>
    <source>
        <strain evidence="2">N/A</strain>
    </source>
</reference>